<evidence type="ECO:0000256" key="1">
    <source>
        <dbReference type="SAM" id="MobiDB-lite"/>
    </source>
</evidence>
<dbReference type="Proteomes" id="UP000287651">
    <property type="component" value="Unassembled WGS sequence"/>
</dbReference>
<evidence type="ECO:0000313" key="3">
    <source>
        <dbReference type="Proteomes" id="UP000287651"/>
    </source>
</evidence>
<evidence type="ECO:0000313" key="2">
    <source>
        <dbReference type="EMBL" id="RRT32851.1"/>
    </source>
</evidence>
<feature type="region of interest" description="Disordered" evidence="1">
    <location>
        <begin position="125"/>
        <end position="157"/>
    </location>
</feature>
<name>A0A426X056_ENSVE</name>
<protein>
    <submittedName>
        <fullName evidence="2">Uncharacterized protein</fullName>
    </submittedName>
</protein>
<dbReference type="AlphaFoldDB" id="A0A426X056"/>
<organism evidence="2 3">
    <name type="scientific">Ensete ventricosum</name>
    <name type="common">Abyssinian banana</name>
    <name type="synonym">Musa ensete</name>
    <dbReference type="NCBI Taxonomy" id="4639"/>
    <lineage>
        <taxon>Eukaryota</taxon>
        <taxon>Viridiplantae</taxon>
        <taxon>Streptophyta</taxon>
        <taxon>Embryophyta</taxon>
        <taxon>Tracheophyta</taxon>
        <taxon>Spermatophyta</taxon>
        <taxon>Magnoliopsida</taxon>
        <taxon>Liliopsida</taxon>
        <taxon>Zingiberales</taxon>
        <taxon>Musaceae</taxon>
        <taxon>Ensete</taxon>
    </lineage>
</organism>
<proteinExistence type="predicted"/>
<sequence>MHAVVRLSFQGLEIGRKRCFMGVKLPFTSLLLAMKLLLNCGVSFFYGGEESDAAATSCGGRAPRNLRDGNAPVKKDISGRGGEIKAVVEKKRKRASGRCSITEPARLSVTVLPLLVGHRGKVNRKEVTRGRKLETPNRGATSRGEDSKEGGGRKGKAVLRHRSSVMIPRLLFTCSFLRSGKAAFVLYLLYKPFTCESDQSGRNAPKPIRIIYWVKQNKCRPN</sequence>
<dbReference type="EMBL" id="AMZH03030522">
    <property type="protein sequence ID" value="RRT32851.1"/>
    <property type="molecule type" value="Genomic_DNA"/>
</dbReference>
<gene>
    <name evidence="2" type="ORF">B296_00049828</name>
</gene>
<feature type="compositionally biased region" description="Basic and acidic residues" evidence="1">
    <location>
        <begin position="143"/>
        <end position="152"/>
    </location>
</feature>
<feature type="compositionally biased region" description="Basic and acidic residues" evidence="1">
    <location>
        <begin position="125"/>
        <end position="135"/>
    </location>
</feature>
<reference evidence="2 3" key="1">
    <citation type="journal article" date="2014" name="Agronomy (Basel)">
        <title>A Draft Genome Sequence for Ensete ventricosum, the Drought-Tolerant Tree Against Hunger.</title>
        <authorList>
            <person name="Harrison J."/>
            <person name="Moore K.A."/>
            <person name="Paszkiewicz K."/>
            <person name="Jones T."/>
            <person name="Grant M."/>
            <person name="Ambacheew D."/>
            <person name="Muzemil S."/>
            <person name="Studholme D.J."/>
        </authorList>
    </citation>
    <scope>NUCLEOTIDE SEQUENCE [LARGE SCALE GENOMIC DNA]</scope>
</reference>
<comment type="caution">
    <text evidence="2">The sequence shown here is derived from an EMBL/GenBank/DDBJ whole genome shotgun (WGS) entry which is preliminary data.</text>
</comment>
<accession>A0A426X056</accession>